<dbReference type="Proteomes" id="UP001526426">
    <property type="component" value="Unassembled WGS sequence"/>
</dbReference>
<reference evidence="2 3" key="1">
    <citation type="submission" date="2021-08" db="EMBL/GenBank/DDBJ databases">
        <title>Draft genome sequence of Spirulina subsalsa with high tolerance to salinity and hype-accumulation of phycocyanin.</title>
        <authorList>
            <person name="Pei H."/>
            <person name="Jiang L."/>
        </authorList>
    </citation>
    <scope>NUCLEOTIDE SEQUENCE [LARGE SCALE GENOMIC DNA]</scope>
    <source>
        <strain evidence="2 3">FACHB-351</strain>
    </source>
</reference>
<keyword evidence="1" id="KW-0812">Transmembrane</keyword>
<feature type="transmembrane region" description="Helical" evidence="1">
    <location>
        <begin position="70"/>
        <end position="89"/>
    </location>
</feature>
<evidence type="ECO:0000313" key="2">
    <source>
        <dbReference type="EMBL" id="MCW6036265.1"/>
    </source>
</evidence>
<dbReference type="RefSeq" id="WP_265264011.1">
    <property type="nucleotide sequence ID" value="NZ_JAIHOM010000032.1"/>
</dbReference>
<sequence length="199" mass="23274">MQDEIWFLKPWVWMDYRLAVLFAVFVPLGLLIWSLVRRSEAITRLLVIYWRVASLLMITVYLMIPAWSIAYVTGFMARILIPIALWFWVDINDEIEDMPGSRFKLWVTGWRWAMTVYCTLGALVSIPTLSCAFSRVAFQQEFCQVWLEAPLLYKSWFHRNTDPGILGFFGVVALVVYGLYLGYFLVVRLARQGRIAIEQ</sequence>
<evidence type="ECO:0000313" key="3">
    <source>
        <dbReference type="Proteomes" id="UP001526426"/>
    </source>
</evidence>
<keyword evidence="1" id="KW-0472">Membrane</keyword>
<feature type="transmembrane region" description="Helical" evidence="1">
    <location>
        <begin position="48"/>
        <end position="64"/>
    </location>
</feature>
<proteinExistence type="predicted"/>
<dbReference type="EMBL" id="JAIHOM010000032">
    <property type="protein sequence ID" value="MCW6036265.1"/>
    <property type="molecule type" value="Genomic_DNA"/>
</dbReference>
<name>A0ABT3L5H6_9CYAN</name>
<dbReference type="Pfam" id="PF11375">
    <property type="entry name" value="DUF3177"/>
    <property type="match status" value="1"/>
</dbReference>
<comment type="caution">
    <text evidence="2">The sequence shown here is derived from an EMBL/GenBank/DDBJ whole genome shotgun (WGS) entry which is preliminary data.</text>
</comment>
<accession>A0ABT3L5H6</accession>
<keyword evidence="3" id="KW-1185">Reference proteome</keyword>
<feature type="transmembrane region" description="Helical" evidence="1">
    <location>
        <begin position="16"/>
        <end position="36"/>
    </location>
</feature>
<evidence type="ECO:0000256" key="1">
    <source>
        <dbReference type="SAM" id="Phobius"/>
    </source>
</evidence>
<organism evidence="2 3">
    <name type="scientific">Spirulina subsalsa FACHB-351</name>
    <dbReference type="NCBI Taxonomy" id="234711"/>
    <lineage>
        <taxon>Bacteria</taxon>
        <taxon>Bacillati</taxon>
        <taxon>Cyanobacteriota</taxon>
        <taxon>Cyanophyceae</taxon>
        <taxon>Spirulinales</taxon>
        <taxon>Spirulinaceae</taxon>
        <taxon>Spirulina</taxon>
    </lineage>
</organism>
<protein>
    <submittedName>
        <fullName evidence="2">DUF3177 family protein</fullName>
    </submittedName>
</protein>
<keyword evidence="1" id="KW-1133">Transmembrane helix</keyword>
<feature type="transmembrane region" description="Helical" evidence="1">
    <location>
        <begin position="165"/>
        <end position="186"/>
    </location>
</feature>
<dbReference type="InterPro" id="IPR021515">
    <property type="entry name" value="DUF3177"/>
</dbReference>
<feature type="transmembrane region" description="Helical" evidence="1">
    <location>
        <begin position="110"/>
        <end position="129"/>
    </location>
</feature>
<gene>
    <name evidence="2" type="ORF">K4A83_08265</name>
</gene>